<proteinExistence type="predicted"/>
<sequence length="138" mass="16257">MNKKTITKKTIVRRQTLHQKLNDLPQFTSLLPVTTCVMQTTRKQNMFHVLIQQAKETTLFTIPSKTIYTWGNIIPNLKSIKKYDLFDNDALSQANFIDIQQKFTPWYNNLFGHELTCQQYLKYDEIDGHLCSCAHRPY</sequence>
<feature type="non-terminal residue" evidence="1">
    <location>
        <position position="1"/>
    </location>
</feature>
<evidence type="ECO:0000313" key="1">
    <source>
        <dbReference type="EMBL" id="CAF5220013.1"/>
    </source>
</evidence>
<dbReference type="Proteomes" id="UP000681720">
    <property type="component" value="Unassembled WGS sequence"/>
</dbReference>
<protein>
    <submittedName>
        <fullName evidence="1">Uncharacterized protein</fullName>
    </submittedName>
</protein>
<organism evidence="1 2">
    <name type="scientific">Rotaria magnacalcarata</name>
    <dbReference type="NCBI Taxonomy" id="392030"/>
    <lineage>
        <taxon>Eukaryota</taxon>
        <taxon>Metazoa</taxon>
        <taxon>Spiralia</taxon>
        <taxon>Gnathifera</taxon>
        <taxon>Rotifera</taxon>
        <taxon>Eurotatoria</taxon>
        <taxon>Bdelloidea</taxon>
        <taxon>Philodinida</taxon>
        <taxon>Philodinidae</taxon>
        <taxon>Rotaria</taxon>
    </lineage>
</organism>
<gene>
    <name evidence="1" type="ORF">GIL414_LOCUS83794</name>
</gene>
<evidence type="ECO:0000313" key="2">
    <source>
        <dbReference type="Proteomes" id="UP000681720"/>
    </source>
</evidence>
<dbReference type="AlphaFoldDB" id="A0A8S3JTN1"/>
<reference evidence="1" key="1">
    <citation type="submission" date="2021-02" db="EMBL/GenBank/DDBJ databases">
        <authorList>
            <person name="Nowell W R."/>
        </authorList>
    </citation>
    <scope>NUCLEOTIDE SEQUENCE</scope>
</reference>
<name>A0A8S3JTN1_9BILA</name>
<comment type="caution">
    <text evidence="1">The sequence shown here is derived from an EMBL/GenBank/DDBJ whole genome shotgun (WGS) entry which is preliminary data.</text>
</comment>
<dbReference type="EMBL" id="CAJOBJ010364181">
    <property type="protein sequence ID" value="CAF5220013.1"/>
    <property type="molecule type" value="Genomic_DNA"/>
</dbReference>
<accession>A0A8S3JTN1</accession>